<dbReference type="RefSeq" id="WP_013496244.1">
    <property type="nucleotide sequence ID" value="NC_014831.1"/>
</dbReference>
<name>E6SID2_THEM7</name>
<dbReference type="Gene3D" id="1.10.10.10">
    <property type="entry name" value="Winged helix-like DNA-binding domain superfamily/Winged helix DNA-binding domain"/>
    <property type="match status" value="1"/>
</dbReference>
<protein>
    <submittedName>
        <fullName evidence="4">Transcriptional regulator, DeoR family</fullName>
    </submittedName>
</protein>
<organism evidence="4 5">
    <name type="scientific">Thermaerobacter marianensis (strain ATCC 700841 / DSM 12885 / JCM 10246 / 7p75a)</name>
    <dbReference type="NCBI Taxonomy" id="644966"/>
    <lineage>
        <taxon>Bacteria</taxon>
        <taxon>Bacillati</taxon>
        <taxon>Bacillota</taxon>
        <taxon>Clostridia</taxon>
        <taxon>Eubacteriales</taxon>
        <taxon>Clostridiales Family XVII. Incertae Sedis</taxon>
        <taxon>Thermaerobacter</taxon>
    </lineage>
</organism>
<dbReference type="Pfam" id="PF08220">
    <property type="entry name" value="HTH_DeoR"/>
    <property type="match status" value="1"/>
</dbReference>
<dbReference type="AlphaFoldDB" id="E6SID2"/>
<dbReference type="GO" id="GO:0003700">
    <property type="term" value="F:DNA-binding transcription factor activity"/>
    <property type="evidence" value="ECO:0007669"/>
    <property type="project" value="InterPro"/>
</dbReference>
<dbReference type="SUPFAM" id="SSF46785">
    <property type="entry name" value="Winged helix' DNA-binding domain"/>
    <property type="match status" value="1"/>
</dbReference>
<dbReference type="InterPro" id="IPR037171">
    <property type="entry name" value="NagB/RpiA_transferase-like"/>
</dbReference>
<dbReference type="PANTHER" id="PTHR30363">
    <property type="entry name" value="HTH-TYPE TRANSCRIPTIONAL REGULATOR SRLR-RELATED"/>
    <property type="match status" value="1"/>
</dbReference>
<reference evidence="5" key="2">
    <citation type="journal article" date="2010" name="Stand. Genomic Sci.">
        <title>Complete genome sequence of Thermaerobacter marianensis type strain (7p75aT).</title>
        <authorList>
            <person name="Han C."/>
            <person name="Gu W."/>
            <person name="Zhang X."/>
            <person name="Lapidus A."/>
            <person name="Nolan M."/>
            <person name="Copeland A."/>
            <person name="Lucas S."/>
            <person name="Glavina Del Rio T."/>
            <person name="Tice H."/>
            <person name="Cheng J."/>
            <person name="Tapia R."/>
            <person name="Goodwin L."/>
            <person name="Pitluck S."/>
            <person name="Pagani I."/>
            <person name="Ivanova N."/>
            <person name="Mavromatis K."/>
            <person name="Mikhailova N."/>
            <person name="Pati A."/>
            <person name="Chen A."/>
            <person name="Palaniappan K."/>
            <person name="Land M."/>
            <person name="Hauser L."/>
            <person name="Chang Y."/>
            <person name="Jeffries C."/>
            <person name="Schneider S."/>
            <person name="Rohde M."/>
            <person name="Goker M."/>
            <person name="Pukall R."/>
            <person name="Woyke T."/>
            <person name="Bristow J."/>
            <person name="Eisen J."/>
            <person name="Markowitz V."/>
            <person name="Hugenholtz P."/>
            <person name="Kyrpides N."/>
            <person name="Klenk H."/>
            <person name="Detter J."/>
        </authorList>
    </citation>
    <scope>NUCLEOTIDE SEQUENCE [LARGE SCALE GENOMIC DNA]</scope>
    <source>
        <strain evidence="5">ATCC 700841 / DSM 12885 / JCM 10246 / 7p75a</strain>
    </source>
</reference>
<evidence type="ECO:0000259" key="3">
    <source>
        <dbReference type="PROSITE" id="PS51000"/>
    </source>
</evidence>
<feature type="domain" description="HTH deoR-type" evidence="3">
    <location>
        <begin position="3"/>
        <end position="58"/>
    </location>
</feature>
<evidence type="ECO:0000256" key="2">
    <source>
        <dbReference type="ARBA" id="ARBA00023163"/>
    </source>
</evidence>
<keyword evidence="5" id="KW-1185">Reference proteome</keyword>
<dbReference type="InterPro" id="IPR050313">
    <property type="entry name" value="Carb_Metab_HTH_regulators"/>
</dbReference>
<dbReference type="SMART" id="SM00420">
    <property type="entry name" value="HTH_DEOR"/>
    <property type="match status" value="1"/>
</dbReference>
<dbReference type="InterPro" id="IPR036390">
    <property type="entry name" value="WH_DNA-bd_sf"/>
</dbReference>
<sequence>MSVADRREEILQLLYRHQRMRVAELSEMLGVSEVTVRRHLAQLAEEGKVRRYHGWASLAPEAAAERPFRERAEQAPEEKERIAQHAASMVPDGATVMLSGGTTTARIVRHLRDRTGLTIITSALNIAAEVVEWESCRLIVCGGLVRQGSYQMIGPAAVATIQQLTADFAFIGVDGITTRHGLTTSDIFEAQVDAAMIRASRHAVVVADSRKLGRTGVAVIGPVSEIATLITDDHAPLHVCRDLEEQGIEVIRV</sequence>
<dbReference type="Pfam" id="PF00455">
    <property type="entry name" value="DeoRC"/>
    <property type="match status" value="1"/>
</dbReference>
<dbReference type="InterPro" id="IPR036388">
    <property type="entry name" value="WH-like_DNA-bd_sf"/>
</dbReference>
<dbReference type="CDD" id="cd00090">
    <property type="entry name" value="HTH_ARSR"/>
    <property type="match status" value="1"/>
</dbReference>
<dbReference type="SUPFAM" id="SSF100950">
    <property type="entry name" value="NagB/RpiA/CoA transferase-like"/>
    <property type="match status" value="1"/>
</dbReference>
<dbReference type="HOGENOM" id="CLU_060699_1_4_9"/>
<dbReference type="KEGG" id="tmr:Tmar_1842"/>
<evidence type="ECO:0000256" key="1">
    <source>
        <dbReference type="ARBA" id="ARBA00023015"/>
    </source>
</evidence>
<dbReference type="InterPro" id="IPR014036">
    <property type="entry name" value="DeoR-like_C"/>
</dbReference>
<dbReference type="PROSITE" id="PS51000">
    <property type="entry name" value="HTH_DEOR_2"/>
    <property type="match status" value="1"/>
</dbReference>
<evidence type="ECO:0000313" key="5">
    <source>
        <dbReference type="Proteomes" id="UP000008915"/>
    </source>
</evidence>
<dbReference type="eggNOG" id="COG1349">
    <property type="taxonomic scope" value="Bacteria"/>
</dbReference>
<dbReference type="Gene3D" id="3.40.50.1360">
    <property type="match status" value="1"/>
</dbReference>
<evidence type="ECO:0000313" key="4">
    <source>
        <dbReference type="EMBL" id="ADU51943.1"/>
    </source>
</evidence>
<reference evidence="4 5" key="1">
    <citation type="journal article" date="2010" name="Stand. Genomic Sci.">
        <title>Complete genome sequence of Thermaerobacter marianensis type strain (7p75a).</title>
        <authorList>
            <person name="Han C."/>
            <person name="Gu W."/>
            <person name="Zhang X."/>
            <person name="Lapidus A."/>
            <person name="Nolan M."/>
            <person name="Copeland A."/>
            <person name="Lucas S."/>
            <person name="Del Rio T.G."/>
            <person name="Tice H."/>
            <person name="Cheng J.F."/>
            <person name="Tapia R."/>
            <person name="Goodwin L."/>
            <person name="Pitluck S."/>
            <person name="Pagani I."/>
            <person name="Ivanova N."/>
            <person name="Mavromatis K."/>
            <person name="Mikhailova N."/>
            <person name="Pati A."/>
            <person name="Chen A."/>
            <person name="Palaniappan K."/>
            <person name="Land M."/>
            <person name="Hauser L."/>
            <person name="Chang Y.J."/>
            <person name="Jeffries C.D."/>
            <person name="Schneider S."/>
            <person name="Rohde M."/>
            <person name="Goker M."/>
            <person name="Pukall R."/>
            <person name="Woyke T."/>
            <person name="Bristow J."/>
            <person name="Eisen J.A."/>
            <person name="Markowitz V."/>
            <person name="Hugenholtz P."/>
            <person name="Kyrpides N.C."/>
            <person name="Klenk H.P."/>
            <person name="Detter J.C."/>
        </authorList>
    </citation>
    <scope>NUCLEOTIDE SEQUENCE [LARGE SCALE GENOMIC DNA]</scope>
    <source>
        <strain evidence="5">ATCC 700841 / DSM 12885 / JCM 10246 / 7p75a</strain>
    </source>
</reference>
<dbReference type="Proteomes" id="UP000008915">
    <property type="component" value="Chromosome"/>
</dbReference>
<gene>
    <name evidence="4" type="ordered locus">Tmar_1842</name>
</gene>
<dbReference type="SMART" id="SM01134">
    <property type="entry name" value="DeoRC"/>
    <property type="match status" value="1"/>
</dbReference>
<dbReference type="InterPro" id="IPR001034">
    <property type="entry name" value="DeoR_HTH"/>
</dbReference>
<dbReference type="InterPro" id="IPR011991">
    <property type="entry name" value="ArsR-like_HTH"/>
</dbReference>
<keyword evidence="2" id="KW-0804">Transcription</keyword>
<dbReference type="PRINTS" id="PR00037">
    <property type="entry name" value="HTHLACR"/>
</dbReference>
<keyword evidence="1" id="KW-0805">Transcription regulation</keyword>
<proteinExistence type="predicted"/>
<dbReference type="STRING" id="644966.Tmar_1842"/>
<accession>E6SID2</accession>
<dbReference type="EMBL" id="CP002344">
    <property type="protein sequence ID" value="ADU51943.1"/>
    <property type="molecule type" value="Genomic_DNA"/>
</dbReference>
<dbReference type="PANTHER" id="PTHR30363:SF44">
    <property type="entry name" value="AGA OPERON TRANSCRIPTIONAL REPRESSOR-RELATED"/>
    <property type="match status" value="1"/>
</dbReference>